<dbReference type="AlphaFoldDB" id="A0A1Y3BFL8"/>
<reference evidence="1 2" key="1">
    <citation type="submission" date="2017-03" db="EMBL/GenBank/DDBJ databases">
        <title>Genome Survey of Euroglyphus maynei.</title>
        <authorList>
            <person name="Arlian L.G."/>
            <person name="Morgan M.S."/>
            <person name="Rider S.D."/>
        </authorList>
    </citation>
    <scope>NUCLEOTIDE SEQUENCE [LARGE SCALE GENOMIC DNA]</scope>
    <source>
        <strain evidence="1">Arlian Lab</strain>
        <tissue evidence="1">Whole body</tissue>
    </source>
</reference>
<comment type="caution">
    <text evidence="1">The sequence shown here is derived from an EMBL/GenBank/DDBJ whole genome shotgun (WGS) entry which is preliminary data.</text>
</comment>
<keyword evidence="2" id="KW-1185">Reference proteome</keyword>
<dbReference type="EMBL" id="MUJZ01028178">
    <property type="protein sequence ID" value="OTF78376.1"/>
    <property type="molecule type" value="Genomic_DNA"/>
</dbReference>
<organism evidence="1 2">
    <name type="scientific">Euroglyphus maynei</name>
    <name type="common">Mayne's house dust mite</name>
    <dbReference type="NCBI Taxonomy" id="6958"/>
    <lineage>
        <taxon>Eukaryota</taxon>
        <taxon>Metazoa</taxon>
        <taxon>Ecdysozoa</taxon>
        <taxon>Arthropoda</taxon>
        <taxon>Chelicerata</taxon>
        <taxon>Arachnida</taxon>
        <taxon>Acari</taxon>
        <taxon>Acariformes</taxon>
        <taxon>Sarcoptiformes</taxon>
        <taxon>Astigmata</taxon>
        <taxon>Psoroptidia</taxon>
        <taxon>Analgoidea</taxon>
        <taxon>Pyroglyphidae</taxon>
        <taxon>Pyroglyphinae</taxon>
        <taxon>Euroglyphus</taxon>
    </lineage>
</organism>
<accession>A0A1Y3BFL8</accession>
<name>A0A1Y3BFL8_EURMA</name>
<proteinExistence type="predicted"/>
<gene>
    <name evidence="1" type="ORF">BLA29_013980</name>
</gene>
<evidence type="ECO:0000313" key="1">
    <source>
        <dbReference type="EMBL" id="OTF78376.1"/>
    </source>
</evidence>
<protein>
    <submittedName>
        <fullName evidence="1">Uncharacterized protein</fullName>
    </submittedName>
</protein>
<sequence>MVSERDYKFDINHYRNDLIIMCIKGIKKCLARYTAHYKSYYRLAYYYYLIRDYNTAKSIMFDGGQQNKSNHLLRFDCETDKPNSNPGYINGLFFDRKPANLFN</sequence>
<evidence type="ECO:0000313" key="2">
    <source>
        <dbReference type="Proteomes" id="UP000194236"/>
    </source>
</evidence>
<dbReference type="Proteomes" id="UP000194236">
    <property type="component" value="Unassembled WGS sequence"/>
</dbReference>
<feature type="non-terminal residue" evidence="1">
    <location>
        <position position="103"/>
    </location>
</feature>